<dbReference type="AlphaFoldDB" id="A0A1Y2EXC1"/>
<accession>A0A1Y2EXC1</accession>
<sequence>MAVIQDLPPELLIRILELTVGSRITVSQQAVTRSTFVQASLVARRWRAPSQQLLASTFTVTSSDWVWTRYLDAIQKLAPHFRRPEWKATCSSFLKATRRVAVGRAARPSPAAKCQFS</sequence>
<reference evidence="1 2" key="1">
    <citation type="submission" date="2016-07" db="EMBL/GenBank/DDBJ databases">
        <title>Pervasive Adenine N6-methylation of Active Genes in Fungi.</title>
        <authorList>
            <consortium name="DOE Joint Genome Institute"/>
            <person name="Mondo S.J."/>
            <person name="Dannebaum R.O."/>
            <person name="Kuo R.C."/>
            <person name="Labutti K."/>
            <person name="Haridas S."/>
            <person name="Kuo A."/>
            <person name="Salamov A."/>
            <person name="Ahrendt S.R."/>
            <person name="Lipzen A."/>
            <person name="Sullivan W."/>
            <person name="Andreopoulos W.B."/>
            <person name="Clum A."/>
            <person name="Lindquist E."/>
            <person name="Daum C."/>
            <person name="Ramamoorthy G.K."/>
            <person name="Gryganskyi A."/>
            <person name="Culley D."/>
            <person name="Magnuson J.K."/>
            <person name="James T.Y."/>
            <person name="O'Malley M.A."/>
            <person name="Stajich J.E."/>
            <person name="Spatafora J.W."/>
            <person name="Visel A."/>
            <person name="Grigoriev I.V."/>
        </authorList>
    </citation>
    <scope>NUCLEOTIDE SEQUENCE [LARGE SCALE GENOMIC DNA]</scope>
    <source>
        <strain evidence="1 2">62-1032</strain>
    </source>
</reference>
<dbReference type="Proteomes" id="UP000193467">
    <property type="component" value="Unassembled WGS sequence"/>
</dbReference>
<evidence type="ECO:0008006" key="3">
    <source>
        <dbReference type="Google" id="ProtNLM"/>
    </source>
</evidence>
<protein>
    <recommendedName>
        <fullName evidence="3">F-box domain-containing protein</fullName>
    </recommendedName>
</protein>
<proteinExistence type="predicted"/>
<evidence type="ECO:0000313" key="2">
    <source>
        <dbReference type="Proteomes" id="UP000193467"/>
    </source>
</evidence>
<evidence type="ECO:0000313" key="1">
    <source>
        <dbReference type="EMBL" id="ORY76218.1"/>
    </source>
</evidence>
<dbReference type="OrthoDB" id="3023040at2759"/>
<dbReference type="EMBL" id="MCGR01000035">
    <property type="protein sequence ID" value="ORY76218.1"/>
    <property type="molecule type" value="Genomic_DNA"/>
</dbReference>
<dbReference type="InParanoid" id="A0A1Y2EXC1"/>
<name>A0A1Y2EXC1_9BASI</name>
<gene>
    <name evidence="1" type="ORF">BCR35DRAFT_305848</name>
</gene>
<keyword evidence="2" id="KW-1185">Reference proteome</keyword>
<comment type="caution">
    <text evidence="1">The sequence shown here is derived from an EMBL/GenBank/DDBJ whole genome shotgun (WGS) entry which is preliminary data.</text>
</comment>
<organism evidence="1 2">
    <name type="scientific">Leucosporidium creatinivorum</name>
    <dbReference type="NCBI Taxonomy" id="106004"/>
    <lineage>
        <taxon>Eukaryota</taxon>
        <taxon>Fungi</taxon>
        <taxon>Dikarya</taxon>
        <taxon>Basidiomycota</taxon>
        <taxon>Pucciniomycotina</taxon>
        <taxon>Microbotryomycetes</taxon>
        <taxon>Leucosporidiales</taxon>
        <taxon>Leucosporidium</taxon>
    </lineage>
</organism>